<dbReference type="Proteomes" id="UP001548832">
    <property type="component" value="Unassembled WGS sequence"/>
</dbReference>
<evidence type="ECO:0000313" key="1">
    <source>
        <dbReference type="EMBL" id="MET2825782.1"/>
    </source>
</evidence>
<accession>A0ABV2D748</accession>
<reference evidence="1 2" key="1">
    <citation type="submission" date="2024-06" db="EMBL/GenBank/DDBJ databases">
        <authorList>
            <person name="Kim D.-U."/>
        </authorList>
    </citation>
    <scope>NUCLEOTIDE SEQUENCE [LARGE SCALE GENOMIC DNA]</scope>
    <source>
        <strain evidence="1 2">KACC15460</strain>
    </source>
</reference>
<sequence length="76" mass="8252">MAKWFVEEMTLMGASGEPIEVDAASAVAAAKKALKLSLKESNDGGRLKAKAWQLPVPGDPPQIVYLYEPAKHEHHP</sequence>
<comment type="caution">
    <text evidence="1">The sequence shown here is derived from an EMBL/GenBank/DDBJ whole genome shotgun (WGS) entry which is preliminary data.</text>
</comment>
<evidence type="ECO:0000313" key="2">
    <source>
        <dbReference type="Proteomes" id="UP001548832"/>
    </source>
</evidence>
<name>A0ABV2D748_9HYPH</name>
<proteinExistence type="predicted"/>
<organism evidence="1 2">
    <name type="scientific">Mesorhizobium shangrilense</name>
    <dbReference type="NCBI Taxonomy" id="460060"/>
    <lineage>
        <taxon>Bacteria</taxon>
        <taxon>Pseudomonadati</taxon>
        <taxon>Pseudomonadota</taxon>
        <taxon>Alphaproteobacteria</taxon>
        <taxon>Hyphomicrobiales</taxon>
        <taxon>Phyllobacteriaceae</taxon>
        <taxon>Mesorhizobium</taxon>
    </lineage>
</organism>
<keyword evidence="2" id="KW-1185">Reference proteome</keyword>
<protein>
    <submittedName>
        <fullName evidence="1">Uncharacterized protein</fullName>
    </submittedName>
</protein>
<dbReference type="RefSeq" id="WP_354457863.1">
    <property type="nucleotide sequence ID" value="NZ_JBEWSZ010000001.1"/>
</dbReference>
<gene>
    <name evidence="1" type="ORF">ABVQ20_02200</name>
</gene>
<dbReference type="EMBL" id="JBEWSZ010000001">
    <property type="protein sequence ID" value="MET2825782.1"/>
    <property type="molecule type" value="Genomic_DNA"/>
</dbReference>